<dbReference type="SMART" id="SM00823">
    <property type="entry name" value="PKS_PP"/>
    <property type="match status" value="1"/>
</dbReference>
<dbReference type="Gene3D" id="1.10.1200.10">
    <property type="entry name" value="ACP-like"/>
    <property type="match status" value="1"/>
</dbReference>
<dbReference type="Pfam" id="PF00550">
    <property type="entry name" value="PP-binding"/>
    <property type="match status" value="1"/>
</dbReference>
<dbReference type="GO" id="GO:0031177">
    <property type="term" value="F:phosphopantetheine binding"/>
    <property type="evidence" value="ECO:0007669"/>
    <property type="project" value="InterPro"/>
</dbReference>
<dbReference type="SUPFAM" id="SSF50129">
    <property type="entry name" value="GroES-like"/>
    <property type="match status" value="1"/>
</dbReference>
<dbReference type="InterPro" id="IPR036736">
    <property type="entry name" value="ACP-like_sf"/>
</dbReference>
<proteinExistence type="predicted"/>
<dbReference type="PANTHER" id="PTHR43775">
    <property type="entry name" value="FATTY ACID SYNTHASE"/>
    <property type="match status" value="1"/>
</dbReference>
<keyword evidence="1" id="KW-0596">Phosphopantetheine</keyword>
<dbReference type="GO" id="GO:0016491">
    <property type="term" value="F:oxidoreductase activity"/>
    <property type="evidence" value="ECO:0007669"/>
    <property type="project" value="InterPro"/>
</dbReference>
<dbReference type="Gene3D" id="3.40.50.720">
    <property type="entry name" value="NAD(P)-binding Rossmann-like Domain"/>
    <property type="match status" value="2"/>
</dbReference>
<accession>A0A1L9V1I3</accession>
<dbReference type="OrthoDB" id="329835at2759"/>
<dbReference type="GO" id="GO:0044550">
    <property type="term" value="P:secondary metabolite biosynthetic process"/>
    <property type="evidence" value="ECO:0007669"/>
    <property type="project" value="TreeGrafter"/>
</dbReference>
<dbReference type="InterPro" id="IPR009081">
    <property type="entry name" value="PP-bd_ACP"/>
</dbReference>
<evidence type="ECO:0000256" key="1">
    <source>
        <dbReference type="ARBA" id="ARBA00022450"/>
    </source>
</evidence>
<dbReference type="GeneID" id="93574132"/>
<dbReference type="EMBL" id="KV878679">
    <property type="protein sequence ID" value="OJJ77815.1"/>
    <property type="molecule type" value="Genomic_DNA"/>
</dbReference>
<evidence type="ECO:0000313" key="7">
    <source>
        <dbReference type="Proteomes" id="UP000184499"/>
    </source>
</evidence>
<protein>
    <recommendedName>
        <fullName evidence="5">Carrier domain-containing protein</fullName>
    </recommendedName>
</protein>
<name>A0A1L9V1I3_ASPBC</name>
<dbReference type="GO" id="GO:0004312">
    <property type="term" value="F:fatty acid synthase activity"/>
    <property type="evidence" value="ECO:0007669"/>
    <property type="project" value="TreeGrafter"/>
</dbReference>
<dbReference type="InterPro" id="IPR020806">
    <property type="entry name" value="PKS_PP-bd"/>
</dbReference>
<sequence length="1085" mass="117910">MAPSRVPTQSGSSTEEEVQQSRFSTLHWAEPVDSSSGPEVLPTRGLQIWVDRICHTHGDARVLALTTKNSDLVLEALEGYTPKRSRRPRLQQLTIVLSNPDTDGSTNQAKAIQESLDGCQILPVASLQDIGTNLLGESVYDAIIVDHPDFWSGADAAALLDSFLSIARPDSWVAARATAETHDAAVRHVLDHADWELQGSIEHSGYVLIRRQLAPVKLDPTVYILSSAAARSIDPLLHELDGFIGKLGSKIELSLLEAKCLLWVSQCPGHEASGYAGFGATTGLLRTVRHEYPHIALPQLLVSENDKDPHSLARSIAHVLQLTLQPRSRPHDWEFYVQDNRLLVPRAVAAGPLEKSMDALLHGPRPALGKLAQDSRPLHLCNKSQDINDAWWELDDRLDTALTDDLVEVQLHKVSISEPTSKGGLSPEARIAAIEALGTVRHVGTSIGSTFRVGDEVLCVIPSDAWSSALATHVRLPASAVWNSPLRQDQAKSVSMPVALAAAYTSLFGSSGASVSSVLIVGSISQTLRATVDCALAAGMQVYVAVDDENGVNEMSSKYTGMKERIIPIHRDLDTTVKRLTEGKGVELSVCCLGGFVSRLAARCLAYSGRFVDLSEELNLAALPQILLDRGCTVSSVRLSRMLREAPRQLQANFHRAVDLLGADALSNVQAYPFYPVSRISDAVAHARVSGTRVIVDLQAPGKVPIVPALPDPTPLSAENTYILVGGLGTLGIALANTLVDCGTRHLVFLSRSGAVRETQQITLKELQDRGARVDIVRCDAARQEDVKCLLNRVEENHWHVRGIVQCATVLKDGMFEHMDFDAWRQSTEPKIQGTWNLHETFYSTPLDFFVTLSSIASVTGNMGQANYAAGNGYMDALMTLRRKHHLAGHSINVGLVPDASGVSDVAETPEQRRQRYRHLEGTEILQHEVQTLLRVIVQKISPVPAQVIAGLTDTLPRTDGAASWQFDRKFDHRIQVVADEDAGAGVVKTSSLLKKAESLDEAVRIVNQALQEYLARAMASSAEAIDLELPFSALGVDSLKAAEVQNWVSREMGAELSSFEFIGAQPVRVLAEKIVTMSSFVVVA</sequence>
<dbReference type="PROSITE" id="PS50075">
    <property type="entry name" value="CARRIER"/>
    <property type="match status" value="1"/>
</dbReference>
<dbReference type="InterPro" id="IPR011032">
    <property type="entry name" value="GroES-like_sf"/>
</dbReference>
<dbReference type="InterPro" id="IPR020843">
    <property type="entry name" value="ER"/>
</dbReference>
<dbReference type="InterPro" id="IPR013968">
    <property type="entry name" value="PKS_KR"/>
</dbReference>
<dbReference type="InterPro" id="IPR036291">
    <property type="entry name" value="NAD(P)-bd_dom_sf"/>
</dbReference>
<dbReference type="SUPFAM" id="SSF51735">
    <property type="entry name" value="NAD(P)-binding Rossmann-fold domains"/>
    <property type="match status" value="2"/>
</dbReference>
<dbReference type="STRING" id="767769.A0A1L9V1I3"/>
<evidence type="ECO:0000256" key="4">
    <source>
        <dbReference type="SAM" id="MobiDB-lite"/>
    </source>
</evidence>
<dbReference type="Gene3D" id="3.90.180.10">
    <property type="entry name" value="Medium-chain alcohol dehydrogenases, catalytic domain"/>
    <property type="match status" value="1"/>
</dbReference>
<dbReference type="SMART" id="SM00829">
    <property type="entry name" value="PKS_ER"/>
    <property type="match status" value="1"/>
</dbReference>
<dbReference type="GO" id="GO:0006633">
    <property type="term" value="P:fatty acid biosynthetic process"/>
    <property type="evidence" value="ECO:0007669"/>
    <property type="project" value="TreeGrafter"/>
</dbReference>
<dbReference type="Pfam" id="PF08659">
    <property type="entry name" value="KR"/>
    <property type="match status" value="1"/>
</dbReference>
<organism evidence="6 7">
    <name type="scientific">Aspergillus brasiliensis (strain CBS 101740 / IMI 381727 / IBT 21946)</name>
    <dbReference type="NCBI Taxonomy" id="767769"/>
    <lineage>
        <taxon>Eukaryota</taxon>
        <taxon>Fungi</taxon>
        <taxon>Dikarya</taxon>
        <taxon>Ascomycota</taxon>
        <taxon>Pezizomycotina</taxon>
        <taxon>Eurotiomycetes</taxon>
        <taxon>Eurotiomycetidae</taxon>
        <taxon>Eurotiales</taxon>
        <taxon>Aspergillaceae</taxon>
        <taxon>Aspergillus</taxon>
        <taxon>Aspergillus subgen. Circumdati</taxon>
    </lineage>
</organism>
<dbReference type="RefSeq" id="XP_067485062.1">
    <property type="nucleotide sequence ID" value="XM_067621644.1"/>
</dbReference>
<feature type="domain" description="Carrier" evidence="5">
    <location>
        <begin position="1001"/>
        <end position="1079"/>
    </location>
</feature>
<dbReference type="InterPro" id="IPR050091">
    <property type="entry name" value="PKS_NRPS_Biosynth_Enz"/>
</dbReference>
<evidence type="ECO:0000256" key="3">
    <source>
        <dbReference type="ARBA" id="ARBA00023268"/>
    </source>
</evidence>
<reference evidence="7" key="1">
    <citation type="journal article" date="2017" name="Genome Biol.">
        <title>Comparative genomics reveals high biological diversity and specific adaptations in the industrially and medically important fungal genus Aspergillus.</title>
        <authorList>
            <person name="de Vries R.P."/>
            <person name="Riley R."/>
            <person name="Wiebenga A."/>
            <person name="Aguilar-Osorio G."/>
            <person name="Amillis S."/>
            <person name="Uchima C.A."/>
            <person name="Anderluh G."/>
            <person name="Asadollahi M."/>
            <person name="Askin M."/>
            <person name="Barry K."/>
            <person name="Battaglia E."/>
            <person name="Bayram O."/>
            <person name="Benocci T."/>
            <person name="Braus-Stromeyer S.A."/>
            <person name="Caldana C."/>
            <person name="Canovas D."/>
            <person name="Cerqueira G.C."/>
            <person name="Chen F."/>
            <person name="Chen W."/>
            <person name="Choi C."/>
            <person name="Clum A."/>
            <person name="Dos Santos R.A."/>
            <person name="Damasio A.R."/>
            <person name="Diallinas G."/>
            <person name="Emri T."/>
            <person name="Fekete E."/>
            <person name="Flipphi M."/>
            <person name="Freyberg S."/>
            <person name="Gallo A."/>
            <person name="Gournas C."/>
            <person name="Habgood R."/>
            <person name="Hainaut M."/>
            <person name="Harispe M.L."/>
            <person name="Henrissat B."/>
            <person name="Hilden K.S."/>
            <person name="Hope R."/>
            <person name="Hossain A."/>
            <person name="Karabika E."/>
            <person name="Karaffa L."/>
            <person name="Karanyi Z."/>
            <person name="Krasevec N."/>
            <person name="Kuo A."/>
            <person name="Kusch H."/>
            <person name="LaButti K."/>
            <person name="Lagendijk E.L."/>
            <person name="Lapidus A."/>
            <person name="Levasseur A."/>
            <person name="Lindquist E."/>
            <person name="Lipzen A."/>
            <person name="Logrieco A.F."/>
            <person name="MacCabe A."/>
            <person name="Maekelae M.R."/>
            <person name="Malavazi I."/>
            <person name="Melin P."/>
            <person name="Meyer V."/>
            <person name="Mielnichuk N."/>
            <person name="Miskei M."/>
            <person name="Molnar A.P."/>
            <person name="Mule G."/>
            <person name="Ngan C.Y."/>
            <person name="Orejas M."/>
            <person name="Orosz E."/>
            <person name="Ouedraogo J.P."/>
            <person name="Overkamp K.M."/>
            <person name="Park H.-S."/>
            <person name="Perrone G."/>
            <person name="Piumi F."/>
            <person name="Punt P.J."/>
            <person name="Ram A.F."/>
            <person name="Ramon A."/>
            <person name="Rauscher S."/>
            <person name="Record E."/>
            <person name="Riano-Pachon D.M."/>
            <person name="Robert V."/>
            <person name="Roehrig J."/>
            <person name="Ruller R."/>
            <person name="Salamov A."/>
            <person name="Salih N.S."/>
            <person name="Samson R.A."/>
            <person name="Sandor E."/>
            <person name="Sanguinetti M."/>
            <person name="Schuetze T."/>
            <person name="Sepcic K."/>
            <person name="Shelest E."/>
            <person name="Sherlock G."/>
            <person name="Sophianopoulou V."/>
            <person name="Squina F.M."/>
            <person name="Sun H."/>
            <person name="Susca A."/>
            <person name="Todd R.B."/>
            <person name="Tsang A."/>
            <person name="Unkles S.E."/>
            <person name="van de Wiele N."/>
            <person name="van Rossen-Uffink D."/>
            <person name="Oliveira J.V."/>
            <person name="Vesth T.C."/>
            <person name="Visser J."/>
            <person name="Yu J.-H."/>
            <person name="Zhou M."/>
            <person name="Andersen M.R."/>
            <person name="Archer D.B."/>
            <person name="Baker S.E."/>
            <person name="Benoit I."/>
            <person name="Brakhage A.A."/>
            <person name="Braus G.H."/>
            <person name="Fischer R."/>
            <person name="Frisvad J.C."/>
            <person name="Goldman G.H."/>
            <person name="Houbraken J."/>
            <person name="Oakley B."/>
            <person name="Pocsi I."/>
            <person name="Scazzocchio C."/>
            <person name="Seiboth B."/>
            <person name="vanKuyk P.A."/>
            <person name="Wortman J."/>
            <person name="Dyer P.S."/>
            <person name="Grigoriev I.V."/>
        </authorList>
    </citation>
    <scope>NUCLEOTIDE SEQUENCE [LARGE SCALE GENOMIC DNA]</scope>
    <source>
        <strain evidence="7">CBS 101740 / IMI 381727 / IBT 21946</strain>
    </source>
</reference>
<evidence type="ECO:0000259" key="5">
    <source>
        <dbReference type="PROSITE" id="PS50075"/>
    </source>
</evidence>
<feature type="region of interest" description="Disordered" evidence="4">
    <location>
        <begin position="1"/>
        <end position="22"/>
    </location>
</feature>
<dbReference type="SUPFAM" id="SSF47336">
    <property type="entry name" value="ACP-like"/>
    <property type="match status" value="1"/>
</dbReference>
<keyword evidence="7" id="KW-1185">Reference proteome</keyword>
<dbReference type="InterPro" id="IPR057326">
    <property type="entry name" value="KR_dom"/>
</dbReference>
<dbReference type="SMART" id="SM00822">
    <property type="entry name" value="PKS_KR"/>
    <property type="match status" value="1"/>
</dbReference>
<keyword evidence="2" id="KW-0597">Phosphoprotein</keyword>
<dbReference type="PANTHER" id="PTHR43775:SF40">
    <property type="entry name" value="NORSOLORINIC ACID SYNTHASE STCA"/>
    <property type="match status" value="1"/>
</dbReference>
<dbReference type="Proteomes" id="UP000184499">
    <property type="component" value="Unassembled WGS sequence"/>
</dbReference>
<evidence type="ECO:0000313" key="6">
    <source>
        <dbReference type="EMBL" id="OJJ77815.1"/>
    </source>
</evidence>
<keyword evidence="3" id="KW-0511">Multifunctional enzyme</keyword>
<dbReference type="VEuPathDB" id="FungiDB:ASPBRDRAFT_202715"/>
<feature type="compositionally biased region" description="Polar residues" evidence="4">
    <location>
        <begin position="1"/>
        <end position="13"/>
    </location>
</feature>
<dbReference type="AlphaFoldDB" id="A0A1L9V1I3"/>
<gene>
    <name evidence="6" type="ORF">ASPBRDRAFT_202715</name>
</gene>
<evidence type="ECO:0000256" key="2">
    <source>
        <dbReference type="ARBA" id="ARBA00022553"/>
    </source>
</evidence>